<evidence type="ECO:0000313" key="6">
    <source>
        <dbReference type="Proteomes" id="UP000031760"/>
    </source>
</evidence>
<evidence type="ECO:0008006" key="7">
    <source>
        <dbReference type="Google" id="ProtNLM"/>
    </source>
</evidence>
<proteinExistence type="predicted"/>
<dbReference type="RefSeq" id="WP_041495592.1">
    <property type="nucleotide sequence ID" value="NZ_AP014548.1"/>
</dbReference>
<evidence type="ECO:0000256" key="4">
    <source>
        <dbReference type="ARBA" id="ARBA00023049"/>
    </source>
</evidence>
<dbReference type="OrthoDB" id="9785840at2"/>
<keyword evidence="4" id="KW-0482">Metalloprotease</keyword>
<comment type="cofactor">
    <cofactor evidence="1">
        <name>Zn(2+)</name>
        <dbReference type="ChEBI" id="CHEBI:29105"/>
    </cofactor>
</comment>
<evidence type="ECO:0000256" key="1">
    <source>
        <dbReference type="ARBA" id="ARBA00001947"/>
    </source>
</evidence>
<name>W8VQ71_9FLAO</name>
<dbReference type="Pfam" id="PF08014">
    <property type="entry name" value="MATCAP"/>
    <property type="match status" value="1"/>
</dbReference>
<keyword evidence="3" id="KW-0378">Hydrolase</keyword>
<accession>W8VQ71</accession>
<dbReference type="GO" id="GO:0008237">
    <property type="term" value="F:metallopeptidase activity"/>
    <property type="evidence" value="ECO:0007669"/>
    <property type="project" value="UniProtKB-KW"/>
</dbReference>
<keyword evidence="6" id="KW-1185">Reference proteome</keyword>
<reference evidence="5 6" key="1">
    <citation type="journal article" date="2014" name="Proc. Natl. Acad. Sci. U.S.A.">
        <title>Functional characterization of flavobacteria rhodopsins reveals a unique class of light-driven chloride pump in bacteria.</title>
        <authorList>
            <person name="Yoshizawa S."/>
            <person name="Kumagai Y."/>
            <person name="Kim H."/>
            <person name="Ogura Y."/>
            <person name="Hayashi T."/>
            <person name="Iwasaki W."/>
            <person name="DeLong E.F."/>
            <person name="Kogure K."/>
        </authorList>
    </citation>
    <scope>NUCLEOTIDE SEQUENCE [LARGE SCALE GENOMIC DNA]</scope>
    <source>
        <strain evidence="5 6">S1-08</strain>
    </source>
</reference>
<sequence length="613" mass="69907">METLVDDATKAVLENISTNRRSIYNLEGNGFIHLEPALPFLFIYRTLPDDAGTRRLAKSGASHLIIGNVDAYDYSSLITQVSEAMTSKHNAFLLVDIYSGNQGITDFKIHAPASRLPASIEALKHELHKIRVSDTSPYLGVTVDDDEVTINGVSVLPCSSEEILKCGATLIHIEIPPVYRNTKGVLFPVFFRRFRDNFSRALQKAIFEFVRVQTSSGIPSFTAIGKRNVHAELYKLDQELTDIEDSFNLLMLVAPVNINEIRDTFFESGFKTVPDYHYRLLPVDPDKLKRKLFNLRIDEIDDPALAYLYNEKREELEKQLSMLKERGTRNFFYSSIRLFHGVEKDLKKEAEDILSILAEEQEPNPSELINAAEFRELALKEFEFFKNQDSDFEGKVHIKENLNIMMVSQGEFYLPKNYELTRKEANALLQHEIGTHVLTYYNGSKQPLTQLKAGLADYDTLQEGIAVMAEYLCGNLTPNRLRTLAGRVIAGDVLMQGCDFKEMFDLLKNTYGFSQDRAFNIVSRMFQGGGFLKDIIYLKGFMQLRHFLNSGGDLELLLAGKFALHHVNIIKELIDREVLIGPRIKPRYLQMECYQDQMKEITAGTYLAQMIKK</sequence>
<gene>
    <name evidence="5" type="ORF">NMS_0886</name>
</gene>
<dbReference type="Proteomes" id="UP000031760">
    <property type="component" value="Chromosome"/>
</dbReference>
<organism evidence="5 6">
    <name type="scientific">Nonlabens marinus S1-08</name>
    <dbReference type="NCBI Taxonomy" id="1454201"/>
    <lineage>
        <taxon>Bacteria</taxon>
        <taxon>Pseudomonadati</taxon>
        <taxon>Bacteroidota</taxon>
        <taxon>Flavobacteriia</taxon>
        <taxon>Flavobacteriales</taxon>
        <taxon>Flavobacteriaceae</taxon>
        <taxon>Nonlabens</taxon>
    </lineage>
</organism>
<protein>
    <recommendedName>
        <fullName evidence="7">DUF1704 domain-containing protein</fullName>
    </recommendedName>
</protein>
<evidence type="ECO:0000313" key="5">
    <source>
        <dbReference type="EMBL" id="BAO54895.1"/>
    </source>
</evidence>
<dbReference type="KEGG" id="nmf:NMS_0886"/>
<dbReference type="InterPro" id="IPR012548">
    <property type="entry name" value="MATCAP"/>
</dbReference>
<dbReference type="PANTHER" id="PTHR31817">
    <property type="match status" value="1"/>
</dbReference>
<dbReference type="GO" id="GO:0006508">
    <property type="term" value="P:proteolysis"/>
    <property type="evidence" value="ECO:0007669"/>
    <property type="project" value="UniProtKB-KW"/>
</dbReference>
<dbReference type="SMART" id="SM01154">
    <property type="entry name" value="DUF1704"/>
    <property type="match status" value="1"/>
</dbReference>
<evidence type="ECO:0000256" key="2">
    <source>
        <dbReference type="ARBA" id="ARBA00022670"/>
    </source>
</evidence>
<dbReference type="HOGENOM" id="CLU_026435_0_0_10"/>
<dbReference type="EMBL" id="AP014548">
    <property type="protein sequence ID" value="BAO54895.1"/>
    <property type="molecule type" value="Genomic_DNA"/>
</dbReference>
<dbReference type="AlphaFoldDB" id="W8VQ71"/>
<evidence type="ECO:0000256" key="3">
    <source>
        <dbReference type="ARBA" id="ARBA00022801"/>
    </source>
</evidence>
<dbReference type="PANTHER" id="PTHR31817:SF0">
    <property type="entry name" value="CHROMOSOME UNDETERMINED SCAFFOLD_67, WHOLE GENOME SHOTGUN SEQUENCE"/>
    <property type="match status" value="1"/>
</dbReference>
<dbReference type="STRING" id="1454201.NMS_0886"/>
<keyword evidence="2" id="KW-0645">Protease</keyword>
<dbReference type="GO" id="GO:0080164">
    <property type="term" value="P:regulation of nitric oxide metabolic process"/>
    <property type="evidence" value="ECO:0007669"/>
    <property type="project" value="TreeGrafter"/>
</dbReference>